<keyword evidence="2" id="KW-0808">Transferase</keyword>
<proteinExistence type="predicted"/>
<dbReference type="InterPro" id="IPR051838">
    <property type="entry name" value="ARTD_PARP"/>
</dbReference>
<protein>
    <submittedName>
        <fullName evidence="5">Poly [ADP-ribose] polymerase 6</fullName>
    </submittedName>
</protein>
<sequence>MITIAQTCKSDADIFKNFGEEALDFLRWVILSNKSQLIHLPPQLRLKEVPFKTQFMSLIASPEKESLFQFKKRNSGERWHSIFRNGQKNMSYTDCVNGAWYGPYIYLATDASLSLGYTQTVENLYRNSMFGSSFTLIALCEVVPNKCFKDFGHFATLQDDDAIIVRFVFPVSESDFCTHCSVNEIKSESIPTIDDVMEFLERKDFNK</sequence>
<keyword evidence="3" id="KW-0548">Nucleotidyltransferase</keyword>
<dbReference type="Proteomes" id="UP001470230">
    <property type="component" value="Unassembled WGS sequence"/>
</dbReference>
<organism evidence="5 6">
    <name type="scientific">Tritrichomonas musculus</name>
    <dbReference type="NCBI Taxonomy" id="1915356"/>
    <lineage>
        <taxon>Eukaryota</taxon>
        <taxon>Metamonada</taxon>
        <taxon>Parabasalia</taxon>
        <taxon>Tritrichomonadida</taxon>
        <taxon>Tritrichomonadidae</taxon>
        <taxon>Tritrichomonas</taxon>
    </lineage>
</organism>
<evidence type="ECO:0000256" key="4">
    <source>
        <dbReference type="ARBA" id="ARBA00023027"/>
    </source>
</evidence>
<dbReference type="SUPFAM" id="SSF56399">
    <property type="entry name" value="ADP-ribosylation"/>
    <property type="match status" value="1"/>
</dbReference>
<dbReference type="EMBL" id="JAPFFF010000060">
    <property type="protein sequence ID" value="KAK8837345.1"/>
    <property type="molecule type" value="Genomic_DNA"/>
</dbReference>
<keyword evidence="6" id="KW-1185">Reference proteome</keyword>
<dbReference type="Gene3D" id="3.90.228.10">
    <property type="match status" value="1"/>
</dbReference>
<reference evidence="5 6" key="1">
    <citation type="submission" date="2024-04" db="EMBL/GenBank/DDBJ databases">
        <title>Tritrichomonas musculus Genome.</title>
        <authorList>
            <person name="Alves-Ferreira E."/>
            <person name="Grigg M."/>
            <person name="Lorenzi H."/>
            <person name="Galac M."/>
        </authorList>
    </citation>
    <scope>NUCLEOTIDE SEQUENCE [LARGE SCALE GENOMIC DNA]</scope>
    <source>
        <strain evidence="5 6">EAF2021</strain>
    </source>
</reference>
<name>A0ABR2GTS2_9EUKA</name>
<evidence type="ECO:0000256" key="1">
    <source>
        <dbReference type="ARBA" id="ARBA00022676"/>
    </source>
</evidence>
<evidence type="ECO:0000313" key="5">
    <source>
        <dbReference type="EMBL" id="KAK8837345.1"/>
    </source>
</evidence>
<evidence type="ECO:0000256" key="3">
    <source>
        <dbReference type="ARBA" id="ARBA00022695"/>
    </source>
</evidence>
<accession>A0ABR2GTS2</accession>
<evidence type="ECO:0000313" key="6">
    <source>
        <dbReference type="Proteomes" id="UP001470230"/>
    </source>
</evidence>
<dbReference type="PANTHER" id="PTHR21328">
    <property type="entry name" value="POLY ADP-RIBOSE POLYMERASE FAMILY, MEMBER PARP"/>
    <property type="match status" value="1"/>
</dbReference>
<keyword evidence="1" id="KW-0328">Glycosyltransferase</keyword>
<comment type="caution">
    <text evidence="5">The sequence shown here is derived from an EMBL/GenBank/DDBJ whole genome shotgun (WGS) entry which is preliminary data.</text>
</comment>
<evidence type="ECO:0000256" key="2">
    <source>
        <dbReference type="ARBA" id="ARBA00022679"/>
    </source>
</evidence>
<gene>
    <name evidence="5" type="ORF">M9Y10_036778</name>
</gene>
<keyword evidence="4" id="KW-0520">NAD</keyword>